<evidence type="ECO:0000256" key="1">
    <source>
        <dbReference type="SAM" id="Phobius"/>
    </source>
</evidence>
<dbReference type="AlphaFoldDB" id="A0A2P1PRI6"/>
<dbReference type="RefSeq" id="WP_106891356.1">
    <property type="nucleotide sequence ID" value="NZ_CP027860.1"/>
</dbReference>
<evidence type="ECO:0000313" key="3">
    <source>
        <dbReference type="Proteomes" id="UP000241074"/>
    </source>
</evidence>
<keyword evidence="3" id="KW-1185">Reference proteome</keyword>
<dbReference type="Proteomes" id="UP000241074">
    <property type="component" value="Chromosome"/>
</dbReference>
<dbReference type="KEGG" id="xba:C7S18_09590"/>
<proteinExistence type="predicted"/>
<feature type="transmembrane region" description="Helical" evidence="1">
    <location>
        <begin position="176"/>
        <end position="194"/>
    </location>
</feature>
<organism evidence="2 3">
    <name type="scientific">Ahniella affigens</name>
    <dbReference type="NCBI Taxonomy" id="2021234"/>
    <lineage>
        <taxon>Bacteria</taxon>
        <taxon>Pseudomonadati</taxon>
        <taxon>Pseudomonadota</taxon>
        <taxon>Gammaproteobacteria</taxon>
        <taxon>Lysobacterales</taxon>
        <taxon>Rhodanobacteraceae</taxon>
        <taxon>Ahniella</taxon>
    </lineage>
</organism>
<reference evidence="2 3" key="2">
    <citation type="submission" date="2018-03" db="EMBL/GenBank/DDBJ databases">
        <authorList>
            <person name="Keele B.F."/>
        </authorList>
    </citation>
    <scope>NUCLEOTIDE SEQUENCE [LARGE SCALE GENOMIC DNA]</scope>
    <source>
        <strain evidence="2 3">D13</strain>
    </source>
</reference>
<dbReference type="EMBL" id="CP027860">
    <property type="protein sequence ID" value="AVP97432.1"/>
    <property type="molecule type" value="Genomic_DNA"/>
</dbReference>
<name>A0A2P1PRI6_9GAMM</name>
<evidence type="ECO:0000313" key="2">
    <source>
        <dbReference type="EMBL" id="AVP97432.1"/>
    </source>
</evidence>
<reference evidence="2 3" key="1">
    <citation type="submission" date="2018-03" db="EMBL/GenBank/DDBJ databases">
        <title>Ahniella affigens gen. nov., sp. nov., a gammaproteobacterium isolated from sandy soil near a stream.</title>
        <authorList>
            <person name="Ko Y."/>
            <person name="Kim J.-H."/>
        </authorList>
    </citation>
    <scope>NUCLEOTIDE SEQUENCE [LARGE SCALE GENOMIC DNA]</scope>
    <source>
        <strain evidence="2 3">D13</strain>
    </source>
</reference>
<sequence length="402" mass="45210">MEISVAFSFAGEQRELVEAIATAVENDLGEGAVFYDEWYSAYLNNAESYERLMSIYTSESELVVTCISEDHRRKPWTTEERRAINGRRMRFREVHGELEYHEEFVLRVGKGTIKEMPYTTISYDARNRIPEEVAATICAKLRLAREVKSLDTATSTAPKPVVVPPERFRVRSPKRLVWPVLALLTAALMAWIVFQPSPEVRFDDVIEFYSEWPAYDSATSEVTNAHLGGNALVIAPLDYSSSFLAAPARIGDATVTLTFGANAQMDSSQKSTAEYFVNQVPNGDWIGRQSSYKSWVLASAGVDRKEVLFEALPMLWPDMIERMMGARYLRVEVVTQVTTGGLWRRQRTVTSTCDVDLEFLRGLVSGFEKTCDDIASPPAWVSLPCLVNGKSEHRVDAKSLEC</sequence>
<accession>A0A2P1PRI6</accession>
<evidence type="ECO:0008006" key="4">
    <source>
        <dbReference type="Google" id="ProtNLM"/>
    </source>
</evidence>
<keyword evidence="1" id="KW-0812">Transmembrane</keyword>
<protein>
    <recommendedName>
        <fullName evidence="4">TIR domain-containing protein</fullName>
    </recommendedName>
</protein>
<keyword evidence="1" id="KW-1133">Transmembrane helix</keyword>
<keyword evidence="1" id="KW-0472">Membrane</keyword>
<gene>
    <name evidence="2" type="ORF">C7S18_09590</name>
</gene>